<dbReference type="RefSeq" id="WP_016183131.1">
    <property type="nucleotide sequence ID" value="NZ_JXKI01000016.1"/>
</dbReference>
<accession>S1P5D6</accession>
<dbReference type="PROSITE" id="PS01149">
    <property type="entry name" value="PSI_RSU"/>
    <property type="match status" value="1"/>
</dbReference>
<dbReference type="Gene3D" id="3.30.70.1560">
    <property type="entry name" value="Alpha-L RNA-binding motif"/>
    <property type="match status" value="1"/>
</dbReference>
<evidence type="ECO:0000259" key="6">
    <source>
        <dbReference type="SMART" id="SM00363"/>
    </source>
</evidence>
<evidence type="ECO:0000313" key="8">
    <source>
        <dbReference type="Proteomes" id="UP000014113"/>
    </source>
</evidence>
<dbReference type="PATRIC" id="fig|1121865.3.peg.960"/>
<keyword evidence="2 4" id="KW-0694">RNA-binding</keyword>
<dbReference type="AlphaFoldDB" id="S1P5D6"/>
<keyword evidence="3 5" id="KW-0413">Isomerase</keyword>
<dbReference type="InterPro" id="IPR000748">
    <property type="entry name" value="PsdUridine_synth_RsuA/RluB/E/F"/>
</dbReference>
<evidence type="ECO:0000256" key="4">
    <source>
        <dbReference type="PROSITE-ProRule" id="PRU00182"/>
    </source>
</evidence>
<dbReference type="Proteomes" id="UP000014113">
    <property type="component" value="Unassembled WGS sequence"/>
</dbReference>
<dbReference type="InterPro" id="IPR042092">
    <property type="entry name" value="PsdUridine_s_RsuA/RluB/E/F_cat"/>
</dbReference>
<dbReference type="GO" id="GO:0120159">
    <property type="term" value="F:rRNA pseudouridine synthase activity"/>
    <property type="evidence" value="ECO:0007669"/>
    <property type="project" value="UniProtKB-ARBA"/>
</dbReference>
<dbReference type="SUPFAM" id="SSF55174">
    <property type="entry name" value="Alpha-L RNA-binding motif"/>
    <property type="match status" value="1"/>
</dbReference>
<dbReference type="FunFam" id="3.30.70.580:FF:000005">
    <property type="entry name" value="Pseudouridine synthase"/>
    <property type="match status" value="1"/>
</dbReference>
<evidence type="ECO:0000256" key="1">
    <source>
        <dbReference type="ARBA" id="ARBA00008348"/>
    </source>
</evidence>
<dbReference type="InterPro" id="IPR006145">
    <property type="entry name" value="PsdUridine_synth_RsuA/RluA"/>
</dbReference>
<dbReference type="InterPro" id="IPR020103">
    <property type="entry name" value="PsdUridine_synth_cat_dom_sf"/>
</dbReference>
<dbReference type="GO" id="GO:0005829">
    <property type="term" value="C:cytosol"/>
    <property type="evidence" value="ECO:0007669"/>
    <property type="project" value="UniProtKB-ARBA"/>
</dbReference>
<organism evidence="7 8">
    <name type="scientific">Enterococcus columbae DSM 7374 = ATCC 51263</name>
    <dbReference type="NCBI Taxonomy" id="1121865"/>
    <lineage>
        <taxon>Bacteria</taxon>
        <taxon>Bacillati</taxon>
        <taxon>Bacillota</taxon>
        <taxon>Bacilli</taxon>
        <taxon>Lactobacillales</taxon>
        <taxon>Enterococcaceae</taxon>
        <taxon>Enterococcus</taxon>
    </lineage>
</organism>
<dbReference type="EMBL" id="ASWJ01000002">
    <property type="protein sequence ID" value="EOW87571.1"/>
    <property type="molecule type" value="Genomic_DNA"/>
</dbReference>
<comment type="similarity">
    <text evidence="1 5">Belongs to the pseudouridine synthase RsuA family.</text>
</comment>
<evidence type="ECO:0000256" key="2">
    <source>
        <dbReference type="ARBA" id="ARBA00022884"/>
    </source>
</evidence>
<evidence type="ECO:0000256" key="3">
    <source>
        <dbReference type="ARBA" id="ARBA00023235"/>
    </source>
</evidence>
<feature type="domain" description="RNA-binding S4" evidence="6">
    <location>
        <begin position="2"/>
        <end position="65"/>
    </location>
</feature>
<dbReference type="SUPFAM" id="SSF55120">
    <property type="entry name" value="Pseudouridine synthase"/>
    <property type="match status" value="1"/>
</dbReference>
<dbReference type="FunFam" id="3.30.70.1560:FF:000001">
    <property type="entry name" value="Pseudouridine synthase"/>
    <property type="match status" value="1"/>
</dbReference>
<dbReference type="Gene3D" id="3.30.70.580">
    <property type="entry name" value="Pseudouridine synthase I, catalytic domain, N-terminal subdomain"/>
    <property type="match status" value="1"/>
</dbReference>
<dbReference type="GO" id="GO:0000455">
    <property type="term" value="P:enzyme-directed rRNA pseudouridine synthesis"/>
    <property type="evidence" value="ECO:0007669"/>
    <property type="project" value="UniProtKB-ARBA"/>
</dbReference>
<dbReference type="CDD" id="cd00165">
    <property type="entry name" value="S4"/>
    <property type="match status" value="1"/>
</dbReference>
<gene>
    <name evidence="7" type="ORF">I568_00236</name>
</gene>
<dbReference type="STRING" id="1121865.OMW_00971"/>
<comment type="caution">
    <text evidence="7">The sequence shown here is derived from an EMBL/GenBank/DDBJ whole genome shotgun (WGS) entry which is preliminary data.</text>
</comment>
<dbReference type="InterPro" id="IPR036986">
    <property type="entry name" value="S4_RNA-bd_sf"/>
</dbReference>
<dbReference type="PROSITE" id="PS50889">
    <property type="entry name" value="S4"/>
    <property type="match status" value="1"/>
</dbReference>
<keyword evidence="8" id="KW-1185">Reference proteome</keyword>
<dbReference type="SMART" id="SM00363">
    <property type="entry name" value="S4"/>
    <property type="match status" value="1"/>
</dbReference>
<protein>
    <recommendedName>
        <fullName evidence="5">Pseudouridine synthase</fullName>
        <ecNumber evidence="5">5.4.99.-</ecNumber>
    </recommendedName>
</protein>
<dbReference type="Pfam" id="PF01479">
    <property type="entry name" value="S4"/>
    <property type="match status" value="1"/>
</dbReference>
<dbReference type="InterPro" id="IPR020094">
    <property type="entry name" value="TruA/RsuA/RluB/E/F_N"/>
</dbReference>
<dbReference type="eggNOG" id="COG1187">
    <property type="taxonomic scope" value="Bacteria"/>
</dbReference>
<dbReference type="InterPro" id="IPR002942">
    <property type="entry name" value="S4_RNA-bd"/>
</dbReference>
<sequence length="240" mass="27142">MERLQKVIAHAGIASRRKAEELITAGRVKVNGEVVTTLGVQVSAKDQVEVDEVPIYQEEPVYYLFYKPRGVISAVSDDKGRKVVTDYFSDVTQRIYPVGRLDYDTSGLLILTNDGAFAQRLTHPKHEVNKVYVAKVKGIADQKKLYPLTKGLRYQKVQYAPARYEIISTDVKKQTSVVQLTIHEGKNHQVKNMLEAVMLPVQKLKREKYGDLTLDGLKPGEFRELTKKEVKQLLGQSKAK</sequence>
<dbReference type="PANTHER" id="PTHR47683:SF2">
    <property type="entry name" value="RNA-BINDING S4 DOMAIN-CONTAINING PROTEIN"/>
    <property type="match status" value="1"/>
</dbReference>
<dbReference type="NCBIfam" id="TIGR00093">
    <property type="entry name" value="pseudouridine synthase"/>
    <property type="match status" value="1"/>
</dbReference>
<dbReference type="PANTHER" id="PTHR47683">
    <property type="entry name" value="PSEUDOURIDINE SYNTHASE FAMILY PROTEIN-RELATED"/>
    <property type="match status" value="1"/>
</dbReference>
<dbReference type="Gene3D" id="3.10.290.10">
    <property type="entry name" value="RNA-binding S4 domain"/>
    <property type="match status" value="1"/>
</dbReference>
<dbReference type="CDD" id="cd02870">
    <property type="entry name" value="PseudoU_synth_RsuA_like"/>
    <property type="match status" value="1"/>
</dbReference>
<dbReference type="InterPro" id="IPR050343">
    <property type="entry name" value="RsuA_PseudoU_synthase"/>
</dbReference>
<dbReference type="FunFam" id="3.10.290.10:FF:000003">
    <property type="entry name" value="Pseudouridine synthase"/>
    <property type="match status" value="1"/>
</dbReference>
<dbReference type="InterPro" id="IPR018496">
    <property type="entry name" value="PsdUridine_synth_RsuA/RluB_CS"/>
</dbReference>
<name>S1P5D6_9ENTE</name>
<dbReference type="Pfam" id="PF00849">
    <property type="entry name" value="PseudoU_synth_2"/>
    <property type="match status" value="1"/>
</dbReference>
<evidence type="ECO:0000313" key="7">
    <source>
        <dbReference type="EMBL" id="EOW87571.1"/>
    </source>
</evidence>
<evidence type="ECO:0000256" key="5">
    <source>
        <dbReference type="RuleBase" id="RU003887"/>
    </source>
</evidence>
<dbReference type="OrthoDB" id="9807213at2"/>
<dbReference type="GO" id="GO:0003723">
    <property type="term" value="F:RNA binding"/>
    <property type="evidence" value="ECO:0007669"/>
    <property type="project" value="UniProtKB-KW"/>
</dbReference>
<reference evidence="7 8" key="1">
    <citation type="submission" date="2013-03" db="EMBL/GenBank/DDBJ databases">
        <title>The Genome Sequence of Enterococcus columbae ATCC_51263 (PacBio/Illumina hybrid assembly).</title>
        <authorList>
            <consortium name="The Broad Institute Genomics Platform"/>
            <consortium name="The Broad Institute Genome Sequencing Center for Infectious Disease"/>
            <person name="Earl A."/>
            <person name="Russ C."/>
            <person name="Gilmore M."/>
            <person name="Surin D."/>
            <person name="Walker B."/>
            <person name="Young S."/>
            <person name="Zeng Q."/>
            <person name="Gargeya S."/>
            <person name="Fitzgerald M."/>
            <person name="Haas B."/>
            <person name="Abouelleil A."/>
            <person name="Allen A.W."/>
            <person name="Alvarado L."/>
            <person name="Arachchi H.M."/>
            <person name="Berlin A.M."/>
            <person name="Chapman S.B."/>
            <person name="Gainer-Dewar J."/>
            <person name="Goldberg J."/>
            <person name="Griggs A."/>
            <person name="Gujja S."/>
            <person name="Hansen M."/>
            <person name="Howarth C."/>
            <person name="Imamovic A."/>
            <person name="Ireland A."/>
            <person name="Larimer J."/>
            <person name="McCowan C."/>
            <person name="Murphy C."/>
            <person name="Pearson M."/>
            <person name="Poon T.W."/>
            <person name="Priest M."/>
            <person name="Roberts A."/>
            <person name="Saif S."/>
            <person name="Shea T."/>
            <person name="Sisk P."/>
            <person name="Sykes S."/>
            <person name="Wortman J."/>
            <person name="Nusbaum C."/>
            <person name="Birren B."/>
        </authorList>
    </citation>
    <scope>NUCLEOTIDE SEQUENCE [LARGE SCALE GENOMIC DNA]</scope>
    <source>
        <strain evidence="7 8">ATCC 51263</strain>
    </source>
</reference>
<dbReference type="EC" id="5.4.99.-" evidence="5"/>
<proteinExistence type="inferred from homology"/>